<protein>
    <submittedName>
        <fullName evidence="2">FeS cluster assembly protein SufD</fullName>
    </submittedName>
</protein>
<gene>
    <name evidence="2" type="primary">sufD</name>
    <name evidence="2" type="ORF">SCARUB_03888</name>
</gene>
<dbReference type="Pfam" id="PF01458">
    <property type="entry name" value="SUFBD_core"/>
    <property type="match status" value="1"/>
</dbReference>
<evidence type="ECO:0000313" key="3">
    <source>
        <dbReference type="Proteomes" id="UP000094056"/>
    </source>
</evidence>
<dbReference type="GO" id="GO:0016226">
    <property type="term" value="P:iron-sulfur cluster assembly"/>
    <property type="evidence" value="ECO:0007669"/>
    <property type="project" value="InterPro"/>
</dbReference>
<organism evidence="2 3">
    <name type="scientific">Candidatus Scalindua rubra</name>
    <dbReference type="NCBI Taxonomy" id="1872076"/>
    <lineage>
        <taxon>Bacteria</taxon>
        <taxon>Pseudomonadati</taxon>
        <taxon>Planctomycetota</taxon>
        <taxon>Candidatus Brocadiia</taxon>
        <taxon>Candidatus Brocadiales</taxon>
        <taxon>Candidatus Scalinduaceae</taxon>
        <taxon>Candidatus Scalindua</taxon>
    </lineage>
</organism>
<reference evidence="2 3" key="1">
    <citation type="submission" date="2016-07" db="EMBL/GenBank/DDBJ databases">
        <title>Draft genome of Scalindua rubra, obtained from a brine-seawater interface in the Red Sea, sheds light on salt adaptation in anammox bacteria.</title>
        <authorList>
            <person name="Speth D.R."/>
            <person name="Lagkouvardos I."/>
            <person name="Wang Y."/>
            <person name="Qian P.-Y."/>
            <person name="Dutilh B.E."/>
            <person name="Jetten M.S."/>
        </authorList>
    </citation>
    <scope>NUCLEOTIDE SEQUENCE [LARGE SCALE GENOMIC DNA]</scope>
    <source>
        <strain evidence="2">BSI-1</strain>
    </source>
</reference>
<dbReference type="Proteomes" id="UP000094056">
    <property type="component" value="Unassembled WGS sequence"/>
</dbReference>
<evidence type="ECO:0000259" key="1">
    <source>
        <dbReference type="Pfam" id="PF01458"/>
    </source>
</evidence>
<dbReference type="PANTHER" id="PTHR43575">
    <property type="entry name" value="PROTEIN ABCI7, CHLOROPLASTIC"/>
    <property type="match status" value="1"/>
</dbReference>
<dbReference type="InterPro" id="IPR055346">
    <property type="entry name" value="Fe-S_cluster_assembly_SufBD"/>
</dbReference>
<sequence length="231" mass="26148">MLKRINSIDVEFEKEKEVFCEFKEMVILMMKFQKYINLPQDIGRYDASMSWIEGAIGSKLTKSYLESILKDSGANTGMFGTFLVTKDQHIDISTLIHHLAPNTTADLLINGALKDRSRSVFQGMIKIAKNAQQTNSYMGNHNLILSDKARADSIPRLEIEADNVRATHGVSIGQIDEEQLFYLMSRGISLEESKDMIVDGLFEAVLQKIKTDDVKKALRDFVKGKKDHDKN</sequence>
<dbReference type="SUPFAM" id="SSF101960">
    <property type="entry name" value="Stabilizer of iron transporter SufD"/>
    <property type="match status" value="1"/>
</dbReference>
<name>A0A1E3X5T1_9BACT</name>
<proteinExistence type="predicted"/>
<dbReference type="InterPro" id="IPR037284">
    <property type="entry name" value="SUF_FeS_clus_asmbl_SufBD_sf"/>
</dbReference>
<comment type="caution">
    <text evidence="2">The sequence shown here is derived from an EMBL/GenBank/DDBJ whole genome shotgun (WGS) entry which is preliminary data.</text>
</comment>
<dbReference type="EMBL" id="MAYW01000153">
    <property type="protein sequence ID" value="ODS31010.1"/>
    <property type="molecule type" value="Genomic_DNA"/>
</dbReference>
<feature type="domain" description="SUF system FeS cluster assembly SufBD core" evidence="1">
    <location>
        <begin position="46"/>
        <end position="200"/>
    </location>
</feature>
<evidence type="ECO:0000313" key="2">
    <source>
        <dbReference type="EMBL" id="ODS31010.1"/>
    </source>
</evidence>
<dbReference type="AlphaFoldDB" id="A0A1E3X5T1"/>
<dbReference type="PANTHER" id="PTHR43575:SF1">
    <property type="entry name" value="PROTEIN ABCI7, CHLOROPLASTIC"/>
    <property type="match status" value="1"/>
</dbReference>
<accession>A0A1E3X5T1</accession>
<dbReference type="InterPro" id="IPR000825">
    <property type="entry name" value="SUF_FeS_clus_asmbl_SufBD_core"/>
</dbReference>